<comment type="caution">
    <text evidence="2">The sequence shown here is derived from an EMBL/GenBank/DDBJ whole genome shotgun (WGS) entry which is preliminary data.</text>
</comment>
<name>A0AAE0XV62_9GAST</name>
<gene>
    <name evidence="2" type="ORF">RRG08_012043</name>
</gene>
<feature type="compositionally biased region" description="Polar residues" evidence="1">
    <location>
        <begin position="36"/>
        <end position="49"/>
    </location>
</feature>
<dbReference type="AlphaFoldDB" id="A0AAE0XV62"/>
<proteinExistence type="predicted"/>
<keyword evidence="3" id="KW-1185">Reference proteome</keyword>
<protein>
    <submittedName>
        <fullName evidence="2">Uncharacterized protein</fullName>
    </submittedName>
</protein>
<dbReference type="Proteomes" id="UP001283361">
    <property type="component" value="Unassembled WGS sequence"/>
</dbReference>
<sequence length="67" mass="7545">MAEEIIVMLSENRRRHFSPSRLQPELTQIPPHPRQDSQGPPRQTDQSDAADQFVKLTAGVVGPRPET</sequence>
<organism evidence="2 3">
    <name type="scientific">Elysia crispata</name>
    <name type="common">lettuce slug</name>
    <dbReference type="NCBI Taxonomy" id="231223"/>
    <lineage>
        <taxon>Eukaryota</taxon>
        <taxon>Metazoa</taxon>
        <taxon>Spiralia</taxon>
        <taxon>Lophotrochozoa</taxon>
        <taxon>Mollusca</taxon>
        <taxon>Gastropoda</taxon>
        <taxon>Heterobranchia</taxon>
        <taxon>Euthyneura</taxon>
        <taxon>Panpulmonata</taxon>
        <taxon>Sacoglossa</taxon>
        <taxon>Placobranchoidea</taxon>
        <taxon>Plakobranchidae</taxon>
        <taxon>Elysia</taxon>
    </lineage>
</organism>
<dbReference type="EMBL" id="JAWDGP010007466">
    <property type="protein sequence ID" value="KAK3716772.1"/>
    <property type="molecule type" value="Genomic_DNA"/>
</dbReference>
<evidence type="ECO:0000256" key="1">
    <source>
        <dbReference type="SAM" id="MobiDB-lite"/>
    </source>
</evidence>
<evidence type="ECO:0000313" key="3">
    <source>
        <dbReference type="Proteomes" id="UP001283361"/>
    </source>
</evidence>
<feature type="region of interest" description="Disordered" evidence="1">
    <location>
        <begin position="13"/>
        <end position="67"/>
    </location>
</feature>
<evidence type="ECO:0000313" key="2">
    <source>
        <dbReference type="EMBL" id="KAK3716772.1"/>
    </source>
</evidence>
<accession>A0AAE0XV62</accession>
<reference evidence="2" key="1">
    <citation type="journal article" date="2023" name="G3 (Bethesda)">
        <title>A reference genome for the long-term kleptoplast-retaining sea slug Elysia crispata morphotype clarki.</title>
        <authorList>
            <person name="Eastman K.E."/>
            <person name="Pendleton A.L."/>
            <person name="Shaikh M.A."/>
            <person name="Suttiyut T."/>
            <person name="Ogas R."/>
            <person name="Tomko P."/>
            <person name="Gavelis G."/>
            <person name="Widhalm J.R."/>
            <person name="Wisecaver J.H."/>
        </authorList>
    </citation>
    <scope>NUCLEOTIDE SEQUENCE</scope>
    <source>
        <strain evidence="2">ECLA1</strain>
    </source>
</reference>